<accession>A0A7S3P5K1</accession>
<feature type="compositionally biased region" description="Pro residues" evidence="4">
    <location>
        <begin position="117"/>
        <end position="126"/>
    </location>
</feature>
<feature type="domain" description="Glycosyltransferase 61 catalytic" evidence="5">
    <location>
        <begin position="363"/>
        <end position="496"/>
    </location>
</feature>
<organism evidence="6">
    <name type="scientific">Amphora coffeiformis</name>
    <dbReference type="NCBI Taxonomy" id="265554"/>
    <lineage>
        <taxon>Eukaryota</taxon>
        <taxon>Sar</taxon>
        <taxon>Stramenopiles</taxon>
        <taxon>Ochrophyta</taxon>
        <taxon>Bacillariophyta</taxon>
        <taxon>Bacillariophyceae</taxon>
        <taxon>Bacillariophycidae</taxon>
        <taxon>Thalassiophysales</taxon>
        <taxon>Catenulaceae</taxon>
        <taxon>Amphora</taxon>
    </lineage>
</organism>
<keyword evidence="3" id="KW-0325">Glycoprotein</keyword>
<evidence type="ECO:0000256" key="4">
    <source>
        <dbReference type="SAM" id="MobiDB-lite"/>
    </source>
</evidence>
<feature type="region of interest" description="Disordered" evidence="4">
    <location>
        <begin position="72"/>
        <end position="142"/>
    </location>
</feature>
<protein>
    <recommendedName>
        <fullName evidence="5">Glycosyltransferase 61 catalytic domain-containing protein</fullName>
    </recommendedName>
</protein>
<dbReference type="AlphaFoldDB" id="A0A7S3P5K1"/>
<reference evidence="6" key="1">
    <citation type="submission" date="2021-01" db="EMBL/GenBank/DDBJ databases">
        <authorList>
            <person name="Corre E."/>
            <person name="Pelletier E."/>
            <person name="Niang G."/>
            <person name="Scheremetjew M."/>
            <person name="Finn R."/>
            <person name="Kale V."/>
            <person name="Holt S."/>
            <person name="Cochrane G."/>
            <person name="Meng A."/>
            <person name="Brown T."/>
            <person name="Cohen L."/>
        </authorList>
    </citation>
    <scope>NUCLEOTIDE SEQUENCE</scope>
    <source>
        <strain evidence="6">CCMP127</strain>
    </source>
</reference>
<keyword evidence="1" id="KW-0328">Glycosyltransferase</keyword>
<evidence type="ECO:0000259" key="5">
    <source>
        <dbReference type="Pfam" id="PF04577"/>
    </source>
</evidence>
<dbReference type="EMBL" id="HBIM01005373">
    <property type="protein sequence ID" value="CAE0406738.1"/>
    <property type="molecule type" value="Transcribed_RNA"/>
</dbReference>
<evidence type="ECO:0000313" key="6">
    <source>
        <dbReference type="EMBL" id="CAE0406738.1"/>
    </source>
</evidence>
<sequence length="583" mass="66246">MMTTTPLPPPRKHRAGLLLVMAAVSLVLYAGSFLHMMVQFHLSIEIQGPTTMHPLLTSPHDKVVVERPQPSFPKIQQREKELVPPAQQPKIDTDNNKNDNASPIEKITQPQSDIARKPPPTLPPWQQPQKVANHDTTNHHHLNTSSTVTALSRGMDRYTHVCLKRVPGRHLELRTYYAVDDAPPRSTKEPWRPYLNATQLSSIPDAKPNYFEWILQSHGYPAATQWEDDIQRASLYVTASQGPTVLTFDIFQNPGHCLSDMIWSLALDRYERHPQSTSAATSMYPHFIWADRDTLDPTVDYSQDWCLQFLHATGWFGPRWEQAATTSSSSPNVCFDELWVPAFSLFRFPLQTTAQVKTLRKYSFMWKNMRTHDFSSQWSWSYPVQALEETRTAVTQSLGLSSEPWPATTTDNTTISMIFLDRLGNARRQWKNAQVVREALQRQYPRVRVQVVHDDTWRHYTFRQQATLFHRASHIVAVHAGAQANLIFCRPGTQVVELACLGKWDPGAQSNLTTIPADATENVAWQGPTGWYSSFTRPLGLHHYILSDALTCTLGKVGRIHDAAELVADVNMTVRFLASRMGL</sequence>
<evidence type="ECO:0000256" key="3">
    <source>
        <dbReference type="ARBA" id="ARBA00023180"/>
    </source>
</evidence>
<evidence type="ECO:0000256" key="2">
    <source>
        <dbReference type="ARBA" id="ARBA00022679"/>
    </source>
</evidence>
<dbReference type="PANTHER" id="PTHR20961">
    <property type="entry name" value="GLYCOSYLTRANSFERASE"/>
    <property type="match status" value="1"/>
</dbReference>
<dbReference type="InterPro" id="IPR007657">
    <property type="entry name" value="Glycosyltransferase_61"/>
</dbReference>
<dbReference type="GO" id="GO:0016757">
    <property type="term" value="F:glycosyltransferase activity"/>
    <property type="evidence" value="ECO:0007669"/>
    <property type="project" value="UniProtKB-KW"/>
</dbReference>
<proteinExistence type="predicted"/>
<gene>
    <name evidence="6" type="ORF">ACOF00016_LOCUS4575</name>
</gene>
<dbReference type="Pfam" id="PF04577">
    <property type="entry name" value="Glyco_transf_61"/>
    <property type="match status" value="1"/>
</dbReference>
<name>A0A7S3P5K1_9STRA</name>
<evidence type="ECO:0000256" key="1">
    <source>
        <dbReference type="ARBA" id="ARBA00022676"/>
    </source>
</evidence>
<dbReference type="InterPro" id="IPR049625">
    <property type="entry name" value="Glyco_transf_61_cat"/>
</dbReference>
<keyword evidence="2" id="KW-0808">Transferase</keyword>